<feature type="non-terminal residue" evidence="2">
    <location>
        <position position="1"/>
    </location>
</feature>
<feature type="compositionally biased region" description="Basic and acidic residues" evidence="1">
    <location>
        <begin position="68"/>
        <end position="79"/>
    </location>
</feature>
<organism evidence="2">
    <name type="scientific">uncultured Solirubrobacteraceae bacterium</name>
    <dbReference type="NCBI Taxonomy" id="1162706"/>
    <lineage>
        <taxon>Bacteria</taxon>
        <taxon>Bacillati</taxon>
        <taxon>Actinomycetota</taxon>
        <taxon>Thermoleophilia</taxon>
        <taxon>Solirubrobacterales</taxon>
        <taxon>Solirubrobacteraceae</taxon>
        <taxon>environmental samples</taxon>
    </lineage>
</organism>
<evidence type="ECO:0000256" key="1">
    <source>
        <dbReference type="SAM" id="MobiDB-lite"/>
    </source>
</evidence>
<sequence length="118" mass="13137">ARTPNVPDGQHHPRRPPLPGRGLRGGGRAARRALLASRVAHPQPGQARPGDEDRHRQGGRAPVPQADLLHRRDRGREVRLPAAQGHRLPPRLLRAQRARDRRQRRHVSSGDVRVQAAV</sequence>
<name>A0A6J4TG95_9ACTN</name>
<accession>A0A6J4TG95</accession>
<gene>
    <name evidence="2" type="ORF">AVDCRST_MAG53-3405</name>
</gene>
<feature type="region of interest" description="Disordered" evidence="1">
    <location>
        <begin position="1"/>
        <end position="118"/>
    </location>
</feature>
<protein>
    <submittedName>
        <fullName evidence="2">Uncharacterized protein</fullName>
    </submittedName>
</protein>
<evidence type="ECO:0000313" key="2">
    <source>
        <dbReference type="EMBL" id="CAA9522333.1"/>
    </source>
</evidence>
<proteinExistence type="predicted"/>
<dbReference type="AlphaFoldDB" id="A0A6J4TG95"/>
<dbReference type="EMBL" id="CADCVR010000105">
    <property type="protein sequence ID" value="CAA9522333.1"/>
    <property type="molecule type" value="Genomic_DNA"/>
</dbReference>
<feature type="non-terminal residue" evidence="2">
    <location>
        <position position="118"/>
    </location>
</feature>
<reference evidence="2" key="1">
    <citation type="submission" date="2020-02" db="EMBL/GenBank/DDBJ databases">
        <authorList>
            <person name="Meier V. D."/>
        </authorList>
    </citation>
    <scope>NUCLEOTIDE SEQUENCE</scope>
    <source>
        <strain evidence="2">AVDCRST_MAG53</strain>
    </source>
</reference>
<feature type="compositionally biased region" description="Basic residues" evidence="1">
    <location>
        <begin position="94"/>
        <end position="107"/>
    </location>
</feature>